<feature type="compositionally biased region" description="Basic and acidic residues" evidence="4">
    <location>
        <begin position="328"/>
        <end position="344"/>
    </location>
</feature>
<feature type="region of interest" description="Disordered" evidence="4">
    <location>
        <begin position="317"/>
        <end position="389"/>
    </location>
</feature>
<organism evidence="6 7">
    <name type="scientific">Methanocella conradii (strain DSM 24694 / JCM 17849 / CGMCC 1.5162 / HZ254)</name>
    <dbReference type="NCBI Taxonomy" id="1041930"/>
    <lineage>
        <taxon>Archaea</taxon>
        <taxon>Methanobacteriati</taxon>
        <taxon>Methanobacteriota</taxon>
        <taxon>Stenosarchaea group</taxon>
        <taxon>Methanomicrobia</taxon>
        <taxon>Methanocellales</taxon>
        <taxon>Methanocellaceae</taxon>
        <taxon>Methanocella</taxon>
    </lineage>
</organism>
<proteinExistence type="inferred from homology"/>
<feature type="domain" description="AAA+ ATPase" evidence="5">
    <location>
        <begin position="31"/>
        <end position="210"/>
    </location>
</feature>
<dbReference type="PIRSF" id="PIRSF002849">
    <property type="entry name" value="AAA_ATPase_chaperone_MoxR_prd"/>
    <property type="match status" value="1"/>
</dbReference>
<keyword evidence="2" id="KW-0547">Nucleotide-binding</keyword>
<keyword evidence="6" id="KW-0436">Ligase</keyword>
<dbReference type="InterPro" id="IPR003593">
    <property type="entry name" value="AAA+_ATPase"/>
</dbReference>
<evidence type="ECO:0000313" key="6">
    <source>
        <dbReference type="EMBL" id="AFD00456.1"/>
    </source>
</evidence>
<dbReference type="Pfam" id="PF17863">
    <property type="entry name" value="AAA_lid_2"/>
    <property type="match status" value="1"/>
</dbReference>
<feature type="compositionally biased region" description="Basic and acidic residues" evidence="4">
    <location>
        <begin position="352"/>
        <end position="367"/>
    </location>
</feature>
<keyword evidence="3" id="KW-0067">ATP-binding</keyword>
<accession>H8I8Y5</accession>
<dbReference type="EMBL" id="CP003243">
    <property type="protein sequence ID" value="AFD00456.1"/>
    <property type="molecule type" value="Genomic_DNA"/>
</dbReference>
<comment type="similarity">
    <text evidence="1">Belongs to the Mg-chelatase subunits D/I family.</text>
</comment>
<dbReference type="InterPro" id="IPR045006">
    <property type="entry name" value="CHLI-like"/>
</dbReference>
<protein>
    <submittedName>
        <fullName evidence="6">Magnesium chelatase subunit ChlI</fullName>
        <ecNumber evidence="6">6.6.1.1</ecNumber>
    </submittedName>
</protein>
<dbReference type="InterPro" id="IPR000523">
    <property type="entry name" value="Mg_chelatse_chII-like_cat_dom"/>
</dbReference>
<evidence type="ECO:0000256" key="4">
    <source>
        <dbReference type="SAM" id="MobiDB-lite"/>
    </source>
</evidence>
<dbReference type="InterPro" id="IPR041628">
    <property type="entry name" value="ChlI/MoxR_AAA_lid"/>
</dbReference>
<keyword evidence="7" id="KW-1185">Reference proteome</keyword>
<evidence type="ECO:0000313" key="7">
    <source>
        <dbReference type="Proteomes" id="UP000005233"/>
    </source>
</evidence>
<dbReference type="Pfam" id="PF01078">
    <property type="entry name" value="Mg_chelatase"/>
    <property type="match status" value="1"/>
</dbReference>
<dbReference type="GO" id="GO:0005524">
    <property type="term" value="F:ATP binding"/>
    <property type="evidence" value="ECO:0007669"/>
    <property type="project" value="UniProtKB-KW"/>
</dbReference>
<evidence type="ECO:0000259" key="5">
    <source>
        <dbReference type="SMART" id="SM00382"/>
    </source>
</evidence>
<dbReference type="AlphaFoldDB" id="H8I8Y5"/>
<dbReference type="SMART" id="SM00382">
    <property type="entry name" value="AAA"/>
    <property type="match status" value="1"/>
</dbReference>
<dbReference type="PANTHER" id="PTHR32039:SF9">
    <property type="entry name" value="MAGNESIUM-CHELATASE SUBUNIT CHLI-2, CHLOROPLASTIC"/>
    <property type="match status" value="1"/>
</dbReference>
<dbReference type="RefSeq" id="WP_014406287.1">
    <property type="nucleotide sequence ID" value="NC_017034.1"/>
</dbReference>
<dbReference type="CDD" id="cd00009">
    <property type="entry name" value="AAA"/>
    <property type="match status" value="1"/>
</dbReference>
<gene>
    <name evidence="6" type="ordered locus">Mtc_1710</name>
</gene>
<dbReference type="STRING" id="1041930.Mtc_1710"/>
<dbReference type="Gene3D" id="3.40.50.300">
    <property type="entry name" value="P-loop containing nucleotide triphosphate hydrolases"/>
    <property type="match status" value="1"/>
</dbReference>
<dbReference type="Proteomes" id="UP000005233">
    <property type="component" value="Chromosome"/>
</dbReference>
<evidence type="ECO:0000256" key="1">
    <source>
        <dbReference type="ARBA" id="ARBA00005799"/>
    </source>
</evidence>
<dbReference type="eggNOG" id="arCOG00438">
    <property type="taxonomic scope" value="Archaea"/>
</dbReference>
<reference evidence="6 7" key="1">
    <citation type="journal article" date="2012" name="J. Bacteriol.">
        <title>Complete genome sequence of a thermophilic methanogen, Methanocella conradii HZ254, isolated from Chinese rice field soil.</title>
        <authorList>
            <person name="Lu Z."/>
            <person name="Lu Y."/>
        </authorList>
    </citation>
    <scope>NUCLEOTIDE SEQUENCE [LARGE SCALE GENOMIC DNA]</scope>
    <source>
        <strain evidence="7">DSM 24694 / JCM 17849 / CGMCC 1.5162 / HZ254</strain>
    </source>
</reference>
<dbReference type="HOGENOM" id="CLU_016684_0_1_2"/>
<dbReference type="GeneID" id="59387885"/>
<dbReference type="PANTHER" id="PTHR32039">
    <property type="entry name" value="MAGNESIUM-CHELATASE SUBUNIT CHLI"/>
    <property type="match status" value="1"/>
</dbReference>
<dbReference type="KEGG" id="mez:Mtc_1710"/>
<dbReference type="GO" id="GO:0016851">
    <property type="term" value="F:magnesium chelatase activity"/>
    <property type="evidence" value="ECO:0007669"/>
    <property type="project" value="UniProtKB-EC"/>
</dbReference>
<dbReference type="OrthoDB" id="25914at2157"/>
<dbReference type="SUPFAM" id="SSF52540">
    <property type="entry name" value="P-loop containing nucleoside triphosphate hydrolases"/>
    <property type="match status" value="1"/>
</dbReference>
<evidence type="ECO:0000256" key="3">
    <source>
        <dbReference type="ARBA" id="ARBA00022840"/>
    </source>
</evidence>
<dbReference type="EC" id="6.6.1.1" evidence="6"/>
<name>H8I8Y5_METCZ</name>
<dbReference type="Gene3D" id="1.10.8.80">
    <property type="entry name" value="Magnesium chelatase subunit I, C-Terminal domain"/>
    <property type="match status" value="1"/>
</dbReference>
<sequence length="389" mass="44051">MSSFNVVYPFTAIVGQEKMKKALLLNAINPRIGGVLIKGEKGTAKSTAVRALANLLPDIEVVEDCPYGCSPYDRTLMCSSCQEKNGNLKKGWRKMRVVELPISSTEDKVVGTLDIEHAIKKGEKRFEPGILAQANRNILYVDEVNLLNDHIVDVLLDAAAMGVNIVEREGVSYSHPSQFILVGTMNPEEGELRPQLLDRFGLCVEIEGIRDPETRMAIVTNRMEYEKDPESFAEKCKKDEEALRQKIIHAKEILGKVKVSPEMLRLIVDICIDMQVDGHRADLTMMKAASAIAAFDGRTEVNENDVREAAELVLKHRMRRKPFSQQKMDSDRLEQSIQKNREKPPQQQQQKQQEEHRHDHHHDHSDENSQATRSDASKETYFRRVTPSG</sequence>
<evidence type="ECO:0000256" key="2">
    <source>
        <dbReference type="ARBA" id="ARBA00022741"/>
    </source>
</evidence>
<dbReference type="InterPro" id="IPR027417">
    <property type="entry name" value="P-loop_NTPase"/>
</dbReference>